<name>A0A220NQU3_9CAUD</name>
<dbReference type="EMBL" id="MF197383">
    <property type="protein sequence ID" value="ASJ79007.1"/>
    <property type="molecule type" value="Genomic_DNA"/>
</dbReference>
<evidence type="ECO:0008006" key="4">
    <source>
        <dbReference type="Google" id="ProtNLM"/>
    </source>
</evidence>
<dbReference type="Proteomes" id="UP000226097">
    <property type="component" value="Segment"/>
</dbReference>
<proteinExistence type="predicted"/>
<evidence type="ECO:0000313" key="3">
    <source>
        <dbReference type="Proteomes" id="UP000226097"/>
    </source>
</evidence>
<feature type="region of interest" description="Disordered" evidence="1">
    <location>
        <begin position="223"/>
        <end position="272"/>
    </location>
</feature>
<organism evidence="2 3">
    <name type="scientific">Corynebacterium phage Poushou</name>
    <dbReference type="NCBI Taxonomy" id="2015851"/>
    <lineage>
        <taxon>Viruses</taxon>
        <taxon>Duplodnaviria</taxon>
        <taxon>Heunggongvirae</taxon>
        <taxon>Uroviricota</taxon>
        <taxon>Caudoviricetes</taxon>
        <taxon>Poushouvirus</taxon>
        <taxon>Poushouvirus Poushou</taxon>
    </lineage>
</organism>
<feature type="compositionally biased region" description="Acidic residues" evidence="1">
    <location>
        <begin position="244"/>
        <end position="253"/>
    </location>
</feature>
<evidence type="ECO:0000256" key="1">
    <source>
        <dbReference type="SAM" id="MobiDB-lite"/>
    </source>
</evidence>
<dbReference type="KEGG" id="vg:40104374"/>
<dbReference type="RefSeq" id="YP_009626560.1">
    <property type="nucleotide sequence ID" value="NC_042139.2"/>
</dbReference>
<accession>A0A220NQU3</accession>
<evidence type="ECO:0000313" key="2">
    <source>
        <dbReference type="EMBL" id="ASJ79007.1"/>
    </source>
</evidence>
<reference evidence="2" key="1">
    <citation type="submission" date="2017-06" db="EMBL/GenBank/DDBJ databases">
        <authorList>
            <person name="Guerrero Bustamante C.A."/>
            <person name="Bowman C.A."/>
            <person name="Russell D.A."/>
            <person name="Pope W.A."/>
            <person name="Jacobs-Sera D."/>
            <person name="Hatfull G.F."/>
        </authorList>
    </citation>
    <scope>NUCLEOTIDE SEQUENCE [LARGE SCALE GENOMIC DNA]</scope>
</reference>
<protein>
    <recommendedName>
        <fullName evidence="4">DNA polymerase III sliding clamp</fullName>
    </recommendedName>
</protein>
<gene>
    <name evidence="2" type="primary">48</name>
    <name evidence="2" type="ORF">PBI_POUSHOU_48</name>
</gene>
<keyword evidence="3" id="KW-1185">Reference proteome</keyword>
<sequence>MERMKEMSALRAPRSMPQTSKIIVYQEEFVHALKAAGKVSKNESPYDVVQIRWDAEAETLQVCAVNAKATFVAYMSVEMGDVLDRDQVFEIEKRRIAGIAAMRFPKAKDEEPLLGLIVAESWIEITDESGLGIGVHKLRIPRSSEIALPGDPSRTIQDAAASSNLESWAVKPYPDQLGLISAVAKEIGGRVRLQQLAPPKNAETNPNRLLASSVSWSMTVTALPSGDEEDDSPTITVVDQGDLGFDDDRDQGEEATTPTTRIVSAEPPDGAA</sequence>
<dbReference type="GeneID" id="40104374"/>